<dbReference type="Gene3D" id="3.40.50.410">
    <property type="entry name" value="von Willebrand factor, type A domain"/>
    <property type="match status" value="2"/>
</dbReference>
<evidence type="ECO:0000313" key="5">
    <source>
        <dbReference type="WBParaSite" id="MBELARI_LOCUS17541"/>
    </source>
</evidence>
<keyword evidence="2" id="KW-0732">Signal</keyword>
<proteinExistence type="predicted"/>
<keyword evidence="4" id="KW-1185">Reference proteome</keyword>
<evidence type="ECO:0000256" key="2">
    <source>
        <dbReference type="SAM" id="SignalP"/>
    </source>
</evidence>
<dbReference type="InterPro" id="IPR036465">
    <property type="entry name" value="vWFA_dom_sf"/>
</dbReference>
<evidence type="ECO:0000313" key="4">
    <source>
        <dbReference type="Proteomes" id="UP000887575"/>
    </source>
</evidence>
<sequence>MKLKTWMFFFLAQLLYDANAQSSHQFPKSCKMNILLIMDQSSSTKGGFDAARDFIIKVAPAAMIGPDAHRIAMIIFSGRTITLPWNFAKSNAELITRLKSVRNNGGITKIGKALSEAIRMMETRNTALPTFILMVTDGRSSDEVKAQAAKLRSFPKTWLFATSTNRPDMRGLLDIVGHEDFIIEAGSREVAMQAAINILLDIKKQCIKRRQQPQRQRLQQQLRQILSQVVNWIFPRHTRVGCISFASVGKTQTEFSLKEYGDEDGVIEALGKLKNTGGTTAIGEGIALAMNQSSLRDGARPEFATKVMIVFTDGYNNKGPDPVEIATKAKDEGWELYVVMKREAIEHQSLPPYEEIINEIATSEDHIFDESNVEKMFDRIGKRNEPCKKSKDGKAPNAKALFEAIEKKRPKSKAKKPAPKRHG</sequence>
<protein>
    <recommendedName>
        <fullName evidence="3">VWFA domain-containing protein</fullName>
    </recommendedName>
</protein>
<dbReference type="Pfam" id="PF00092">
    <property type="entry name" value="VWA"/>
    <property type="match status" value="2"/>
</dbReference>
<organism evidence="4 5">
    <name type="scientific">Mesorhabditis belari</name>
    <dbReference type="NCBI Taxonomy" id="2138241"/>
    <lineage>
        <taxon>Eukaryota</taxon>
        <taxon>Metazoa</taxon>
        <taxon>Ecdysozoa</taxon>
        <taxon>Nematoda</taxon>
        <taxon>Chromadorea</taxon>
        <taxon>Rhabditida</taxon>
        <taxon>Rhabditina</taxon>
        <taxon>Rhabditomorpha</taxon>
        <taxon>Rhabditoidea</taxon>
        <taxon>Rhabditidae</taxon>
        <taxon>Mesorhabditinae</taxon>
        <taxon>Mesorhabditis</taxon>
    </lineage>
</organism>
<dbReference type="InterPro" id="IPR050525">
    <property type="entry name" value="ECM_Assembly_Org"/>
</dbReference>
<accession>A0AAF3ETR8</accession>
<dbReference type="InterPro" id="IPR002035">
    <property type="entry name" value="VWF_A"/>
</dbReference>
<evidence type="ECO:0000256" key="1">
    <source>
        <dbReference type="SAM" id="MobiDB-lite"/>
    </source>
</evidence>
<feature type="domain" description="VWFA" evidence="3">
    <location>
        <begin position="33"/>
        <end position="199"/>
    </location>
</feature>
<feature type="domain" description="VWFA" evidence="3">
    <location>
        <begin position="195"/>
        <end position="384"/>
    </location>
</feature>
<feature type="chain" id="PRO_5042197605" description="VWFA domain-containing protein" evidence="2">
    <location>
        <begin position="21"/>
        <end position="423"/>
    </location>
</feature>
<feature type="compositionally biased region" description="Basic residues" evidence="1">
    <location>
        <begin position="408"/>
        <end position="423"/>
    </location>
</feature>
<dbReference type="PANTHER" id="PTHR24020:SF84">
    <property type="entry name" value="VWFA DOMAIN-CONTAINING PROTEIN"/>
    <property type="match status" value="1"/>
</dbReference>
<dbReference type="PROSITE" id="PS50234">
    <property type="entry name" value="VWFA"/>
    <property type="match status" value="2"/>
</dbReference>
<name>A0AAF3ETR8_9BILA</name>
<feature type="region of interest" description="Disordered" evidence="1">
    <location>
        <begin position="403"/>
        <end position="423"/>
    </location>
</feature>
<dbReference type="AlphaFoldDB" id="A0AAF3ETR8"/>
<dbReference type="SMART" id="SM00327">
    <property type="entry name" value="VWA"/>
    <property type="match status" value="2"/>
</dbReference>
<reference evidence="5" key="1">
    <citation type="submission" date="2024-02" db="UniProtKB">
        <authorList>
            <consortium name="WormBaseParasite"/>
        </authorList>
    </citation>
    <scope>IDENTIFICATION</scope>
</reference>
<dbReference type="WBParaSite" id="MBELARI_LOCUS17541">
    <property type="protein sequence ID" value="MBELARI_LOCUS17541"/>
    <property type="gene ID" value="MBELARI_LOCUS17541"/>
</dbReference>
<feature type="signal peptide" evidence="2">
    <location>
        <begin position="1"/>
        <end position="20"/>
    </location>
</feature>
<dbReference type="Proteomes" id="UP000887575">
    <property type="component" value="Unassembled WGS sequence"/>
</dbReference>
<dbReference type="CDD" id="cd01450">
    <property type="entry name" value="vWFA_subfamily_ECM"/>
    <property type="match status" value="1"/>
</dbReference>
<evidence type="ECO:0000259" key="3">
    <source>
        <dbReference type="PROSITE" id="PS50234"/>
    </source>
</evidence>
<dbReference type="SUPFAM" id="SSF53300">
    <property type="entry name" value="vWA-like"/>
    <property type="match status" value="2"/>
</dbReference>
<dbReference type="PANTHER" id="PTHR24020">
    <property type="entry name" value="COLLAGEN ALPHA"/>
    <property type="match status" value="1"/>
</dbReference>